<sequence length="99" mass="11863">MELMFHLKLDTSHEDRRRTYTEKQHDTEATQFTTKQTKRHQRASRLLLQAHRNAHQLSWTIREYCIVQQHRIPVSVPETPEKVQTFLLISVLVVRLFSP</sequence>
<name>A0A0S4KIY5_BODSA</name>
<evidence type="ECO:0000256" key="1">
    <source>
        <dbReference type="SAM" id="MobiDB-lite"/>
    </source>
</evidence>
<feature type="region of interest" description="Disordered" evidence="1">
    <location>
        <begin position="14"/>
        <end position="38"/>
    </location>
</feature>
<dbReference type="EMBL" id="CYKH01001741">
    <property type="protein sequence ID" value="CUI14933.1"/>
    <property type="molecule type" value="Genomic_DNA"/>
</dbReference>
<dbReference type="AlphaFoldDB" id="A0A0S4KIY5"/>
<evidence type="ECO:0000313" key="3">
    <source>
        <dbReference type="Proteomes" id="UP000051952"/>
    </source>
</evidence>
<dbReference type="VEuPathDB" id="TriTrypDB:BSAL_21250"/>
<accession>A0A0S4KIY5</accession>
<dbReference type="Proteomes" id="UP000051952">
    <property type="component" value="Unassembled WGS sequence"/>
</dbReference>
<organism evidence="2 3">
    <name type="scientific">Bodo saltans</name>
    <name type="common">Flagellated protozoan</name>
    <dbReference type="NCBI Taxonomy" id="75058"/>
    <lineage>
        <taxon>Eukaryota</taxon>
        <taxon>Discoba</taxon>
        <taxon>Euglenozoa</taxon>
        <taxon>Kinetoplastea</taxon>
        <taxon>Metakinetoplastina</taxon>
        <taxon>Eubodonida</taxon>
        <taxon>Bodonidae</taxon>
        <taxon>Bodo</taxon>
    </lineage>
</organism>
<protein>
    <submittedName>
        <fullName evidence="2">Uncharacterized protein</fullName>
    </submittedName>
</protein>
<reference evidence="3" key="1">
    <citation type="submission" date="2015-09" db="EMBL/GenBank/DDBJ databases">
        <authorList>
            <consortium name="Pathogen Informatics"/>
        </authorList>
    </citation>
    <scope>NUCLEOTIDE SEQUENCE [LARGE SCALE GENOMIC DNA]</scope>
    <source>
        <strain evidence="3">Lake Konstanz</strain>
    </source>
</reference>
<proteinExistence type="predicted"/>
<evidence type="ECO:0000313" key="2">
    <source>
        <dbReference type="EMBL" id="CUI14933.1"/>
    </source>
</evidence>
<keyword evidence="3" id="KW-1185">Reference proteome</keyword>
<gene>
    <name evidence="2" type="ORF">BSAL_21250</name>
</gene>
<feature type="compositionally biased region" description="Basic and acidic residues" evidence="1">
    <location>
        <begin position="14"/>
        <end position="28"/>
    </location>
</feature>